<keyword evidence="1" id="KW-0040">ANK repeat</keyword>
<protein>
    <submittedName>
        <fullName evidence="2">Unnamed protein product</fullName>
    </submittedName>
</protein>
<comment type="caution">
    <text evidence="2">The sequence shown here is derived from an EMBL/GenBank/DDBJ whole genome shotgun (WGS) entry which is preliminary data.</text>
</comment>
<evidence type="ECO:0000313" key="3">
    <source>
        <dbReference type="Proteomes" id="UP001165083"/>
    </source>
</evidence>
<dbReference type="InterPro" id="IPR002110">
    <property type="entry name" value="Ankyrin_rpt"/>
</dbReference>
<accession>A0A9W6XBF7</accession>
<dbReference type="Pfam" id="PF12796">
    <property type="entry name" value="Ank_2"/>
    <property type="match status" value="1"/>
</dbReference>
<gene>
    <name evidence="2" type="ORF">Plil01_001495600</name>
</gene>
<sequence>MLTRVATAIVCKHCLPEKGGSLPHVMQCIDEYLTPFLSEEVFTEACEKGMPTQTLAFLLQRAAPVWKEAIKAATRGGHLRILRWATELEGCRRPWRDDFDNALDVAATHGHIDVVKWLLKRGVERHSIRNMNESAPGYCEQTWRYKYCIGDALDLAAENTAI</sequence>
<dbReference type="PANTHER" id="PTHR46586">
    <property type="entry name" value="ANKYRIN REPEAT-CONTAINING PROTEIN"/>
    <property type="match status" value="1"/>
</dbReference>
<feature type="repeat" description="ANK" evidence="1">
    <location>
        <begin position="98"/>
        <end position="130"/>
    </location>
</feature>
<keyword evidence="3" id="KW-1185">Reference proteome</keyword>
<proteinExistence type="predicted"/>
<organism evidence="2 3">
    <name type="scientific">Phytophthora lilii</name>
    <dbReference type="NCBI Taxonomy" id="2077276"/>
    <lineage>
        <taxon>Eukaryota</taxon>
        <taxon>Sar</taxon>
        <taxon>Stramenopiles</taxon>
        <taxon>Oomycota</taxon>
        <taxon>Peronosporomycetes</taxon>
        <taxon>Peronosporales</taxon>
        <taxon>Peronosporaceae</taxon>
        <taxon>Phytophthora</taxon>
    </lineage>
</organism>
<dbReference type="Proteomes" id="UP001165083">
    <property type="component" value="Unassembled WGS sequence"/>
</dbReference>
<dbReference type="EMBL" id="BSXW01001254">
    <property type="protein sequence ID" value="GMF35179.1"/>
    <property type="molecule type" value="Genomic_DNA"/>
</dbReference>
<dbReference type="Gene3D" id="1.25.40.20">
    <property type="entry name" value="Ankyrin repeat-containing domain"/>
    <property type="match status" value="1"/>
</dbReference>
<dbReference type="PROSITE" id="PS50088">
    <property type="entry name" value="ANK_REPEAT"/>
    <property type="match status" value="1"/>
</dbReference>
<dbReference type="InterPro" id="IPR052050">
    <property type="entry name" value="SecEffector_AnkRepeat"/>
</dbReference>
<dbReference type="OrthoDB" id="63159at2759"/>
<dbReference type="PANTHER" id="PTHR46586:SF3">
    <property type="entry name" value="ANKYRIN REPEAT-CONTAINING PROTEIN"/>
    <property type="match status" value="1"/>
</dbReference>
<dbReference type="InterPro" id="IPR036770">
    <property type="entry name" value="Ankyrin_rpt-contain_sf"/>
</dbReference>
<evidence type="ECO:0000313" key="2">
    <source>
        <dbReference type="EMBL" id="GMF35179.1"/>
    </source>
</evidence>
<reference evidence="2" key="1">
    <citation type="submission" date="2023-04" db="EMBL/GenBank/DDBJ databases">
        <title>Phytophthora lilii NBRC 32176.</title>
        <authorList>
            <person name="Ichikawa N."/>
            <person name="Sato H."/>
            <person name="Tonouchi N."/>
        </authorList>
    </citation>
    <scope>NUCLEOTIDE SEQUENCE</scope>
    <source>
        <strain evidence="2">NBRC 32176</strain>
    </source>
</reference>
<dbReference type="SUPFAM" id="SSF140860">
    <property type="entry name" value="Pseudo ankyrin repeat-like"/>
    <property type="match status" value="1"/>
</dbReference>
<evidence type="ECO:0000256" key="1">
    <source>
        <dbReference type="PROSITE-ProRule" id="PRU00023"/>
    </source>
</evidence>
<dbReference type="AlphaFoldDB" id="A0A9W6XBF7"/>
<dbReference type="SMART" id="SM00248">
    <property type="entry name" value="ANK"/>
    <property type="match status" value="1"/>
</dbReference>
<name>A0A9W6XBF7_9STRA</name>